<reference evidence="2 3" key="2">
    <citation type="submission" date="2015-05" db="EMBL/GenBank/DDBJ databases">
        <authorList>
            <person name="Morales-Cruz A."/>
            <person name="Amrine K.C."/>
            <person name="Cantu D."/>
        </authorList>
    </citation>
    <scope>NUCLEOTIDE SEQUENCE [LARGE SCALE GENOMIC DNA]</scope>
    <source>
        <strain evidence="2">DA912</strain>
    </source>
</reference>
<keyword evidence="3" id="KW-1185">Reference proteome</keyword>
<reference evidence="2 3" key="1">
    <citation type="submission" date="2015-05" db="EMBL/GenBank/DDBJ databases">
        <title>Distinctive expansion of gene families associated with plant cell wall degradation and secondary metabolism in the genomes of grapevine trunk pathogens.</title>
        <authorList>
            <person name="Lawrence D.P."/>
            <person name="Travadon R."/>
            <person name="Rolshausen P.E."/>
            <person name="Baumgartner K."/>
        </authorList>
    </citation>
    <scope>NUCLEOTIDE SEQUENCE [LARGE SCALE GENOMIC DNA]</scope>
    <source>
        <strain evidence="2">DA912</strain>
    </source>
</reference>
<dbReference type="AlphaFoldDB" id="A0A0G2HQG6"/>
<comment type="caution">
    <text evidence="2">The sequence shown here is derived from an EMBL/GenBank/DDBJ whole genome shotgun (WGS) entry which is preliminary data.</text>
</comment>
<name>A0A0G2HQG6_9PEZI</name>
<dbReference type="Proteomes" id="UP000034680">
    <property type="component" value="Unassembled WGS sequence"/>
</dbReference>
<feature type="region of interest" description="Disordered" evidence="1">
    <location>
        <begin position="106"/>
        <end position="151"/>
    </location>
</feature>
<accession>A0A0G2HQG6</accession>
<sequence length="203" mass="22107">MYYAVRCPRCLLTIYTNFVDDGLKGITVVSLADENLAFYNCPLAICEYHVDTNHNFNLYVNCAPGHNMSVSPGFTVAALALTPDNELTLDPAQDELQKPPMLGERVATKAQTDKAQTNRDQPAMARSANPQPAKAQPAKDVGEKEEEDDAAVPAVACANKSSRGMKWTVSEVKKLTHLVNEGHFPDEIAEVCRLLAMVAPDCA</sequence>
<feature type="compositionally biased region" description="Polar residues" evidence="1">
    <location>
        <begin position="109"/>
        <end position="120"/>
    </location>
</feature>
<feature type="compositionally biased region" description="Low complexity" evidence="1">
    <location>
        <begin position="130"/>
        <end position="139"/>
    </location>
</feature>
<evidence type="ECO:0000256" key="1">
    <source>
        <dbReference type="SAM" id="MobiDB-lite"/>
    </source>
</evidence>
<dbReference type="EMBL" id="LCUC01000095">
    <property type="protein sequence ID" value="KKY37143.1"/>
    <property type="molecule type" value="Genomic_DNA"/>
</dbReference>
<evidence type="ECO:0000313" key="2">
    <source>
        <dbReference type="EMBL" id="KKY37143.1"/>
    </source>
</evidence>
<evidence type="ECO:0000313" key="3">
    <source>
        <dbReference type="Proteomes" id="UP000034680"/>
    </source>
</evidence>
<protein>
    <submittedName>
        <fullName evidence="2">Uncharacterized protein</fullName>
    </submittedName>
</protein>
<dbReference type="OrthoDB" id="5224199at2759"/>
<organism evidence="2 3">
    <name type="scientific">Diaporthe ampelina</name>
    <dbReference type="NCBI Taxonomy" id="1214573"/>
    <lineage>
        <taxon>Eukaryota</taxon>
        <taxon>Fungi</taxon>
        <taxon>Dikarya</taxon>
        <taxon>Ascomycota</taxon>
        <taxon>Pezizomycotina</taxon>
        <taxon>Sordariomycetes</taxon>
        <taxon>Sordariomycetidae</taxon>
        <taxon>Diaporthales</taxon>
        <taxon>Diaporthaceae</taxon>
        <taxon>Diaporthe</taxon>
    </lineage>
</organism>
<proteinExistence type="predicted"/>
<gene>
    <name evidence="2" type="ORF">UCDDA912_g02894</name>
</gene>